<dbReference type="SUPFAM" id="SSF48179">
    <property type="entry name" value="6-phosphogluconate dehydrogenase C-terminal domain-like"/>
    <property type="match status" value="1"/>
</dbReference>
<reference evidence="3" key="1">
    <citation type="submission" date="2022-03" db="EMBL/GenBank/DDBJ databases">
        <title>Description of Abyssus ytuae gen. nov., sp. nov., a novel member of the family Flavobacteriaceae isolated from the sediment of Mariana Trench.</title>
        <authorList>
            <person name="Zhang J."/>
            <person name="Xu X."/>
        </authorList>
    </citation>
    <scope>NUCLEOTIDE SEQUENCE</scope>
    <source>
        <strain evidence="3">MT3330</strain>
    </source>
</reference>
<evidence type="ECO:0000259" key="1">
    <source>
        <dbReference type="Pfam" id="PF03807"/>
    </source>
</evidence>
<dbReference type="PANTHER" id="PTHR40459">
    <property type="entry name" value="CONSERVED HYPOTHETICAL ALANINE AND LEUCINE RICH PROTEIN"/>
    <property type="match status" value="1"/>
</dbReference>
<sequence length="253" mass="28745">MIKVVLFGSGNLATHLFRSFKKSSNVDVVQMYARKIASLSNFDVHRTDNLELIENADVYIICVSDDAISNLSGQLKFQNKLVVHTSGSLSVEKLNNKNRKGVFYPLQSFSKNKEVNFLTVPVCVEAQNEEDLKLLKQLAGSISENVYEINSDQRKSLHLAAVFVNNFVNHMYKIGNDICSENKIPFRILDSIIKETAKKITNLAPEEAQTGPARRNDKQTIKRHLSQLKNKNQKKIYKILTKSIQKTYGRKEL</sequence>
<dbReference type="RefSeq" id="WP_255842572.1">
    <property type="nucleotide sequence ID" value="NZ_CP094358.1"/>
</dbReference>
<name>A0A9E6ZUY3_9FLAO</name>
<gene>
    <name evidence="3" type="ORF">MQE35_16130</name>
</gene>
<dbReference type="Proteomes" id="UP000831290">
    <property type="component" value="Chromosome"/>
</dbReference>
<dbReference type="InterPro" id="IPR036291">
    <property type="entry name" value="NAD(P)-bd_dom_sf"/>
</dbReference>
<dbReference type="Gene3D" id="1.10.1040.20">
    <property type="entry name" value="ProC-like, C-terminal domain"/>
    <property type="match status" value="1"/>
</dbReference>
<dbReference type="InterPro" id="IPR018931">
    <property type="entry name" value="DUF2520"/>
</dbReference>
<dbReference type="InterPro" id="IPR028939">
    <property type="entry name" value="P5C_Rdtase_cat_N"/>
</dbReference>
<accession>A0A9E6ZUY3</accession>
<evidence type="ECO:0000313" key="4">
    <source>
        <dbReference type="Proteomes" id="UP000831290"/>
    </source>
</evidence>
<dbReference type="SUPFAM" id="SSF51735">
    <property type="entry name" value="NAD(P)-binding Rossmann-fold domains"/>
    <property type="match status" value="1"/>
</dbReference>
<dbReference type="EMBL" id="CP094358">
    <property type="protein sequence ID" value="UOB17251.1"/>
    <property type="molecule type" value="Genomic_DNA"/>
</dbReference>
<dbReference type="AlphaFoldDB" id="A0A9E6ZUY3"/>
<keyword evidence="4" id="KW-1185">Reference proteome</keyword>
<dbReference type="Pfam" id="PF10728">
    <property type="entry name" value="DUF2520"/>
    <property type="match status" value="1"/>
</dbReference>
<dbReference type="Pfam" id="PF03807">
    <property type="entry name" value="F420_oxidored"/>
    <property type="match status" value="1"/>
</dbReference>
<proteinExistence type="predicted"/>
<feature type="domain" description="Pyrroline-5-carboxylate reductase catalytic N-terminal" evidence="1">
    <location>
        <begin position="3"/>
        <end position="85"/>
    </location>
</feature>
<feature type="domain" description="DUF2520" evidence="2">
    <location>
        <begin position="120"/>
        <end position="244"/>
    </location>
</feature>
<dbReference type="InterPro" id="IPR008927">
    <property type="entry name" value="6-PGluconate_DH-like_C_sf"/>
</dbReference>
<dbReference type="InterPro" id="IPR037108">
    <property type="entry name" value="TM1727-like_C_sf"/>
</dbReference>
<dbReference type="KEGG" id="fbm:MQE35_16130"/>
<evidence type="ECO:0000313" key="3">
    <source>
        <dbReference type="EMBL" id="UOB17251.1"/>
    </source>
</evidence>
<evidence type="ECO:0000259" key="2">
    <source>
        <dbReference type="Pfam" id="PF10728"/>
    </source>
</evidence>
<protein>
    <submittedName>
        <fullName evidence="3">DUF2520 domain-containing protein</fullName>
    </submittedName>
</protein>
<dbReference type="Gene3D" id="3.40.50.720">
    <property type="entry name" value="NAD(P)-binding Rossmann-like Domain"/>
    <property type="match status" value="1"/>
</dbReference>
<organism evidence="3 4">
    <name type="scientific">Abyssalbus ytuae</name>
    <dbReference type="NCBI Taxonomy" id="2926907"/>
    <lineage>
        <taxon>Bacteria</taxon>
        <taxon>Pseudomonadati</taxon>
        <taxon>Bacteroidota</taxon>
        <taxon>Flavobacteriia</taxon>
        <taxon>Flavobacteriales</taxon>
        <taxon>Flavobacteriaceae</taxon>
        <taxon>Abyssalbus</taxon>
    </lineage>
</organism>
<dbReference type="PANTHER" id="PTHR40459:SF1">
    <property type="entry name" value="CONSERVED HYPOTHETICAL ALANINE AND LEUCINE RICH PROTEIN"/>
    <property type="match status" value="1"/>
</dbReference>